<dbReference type="RefSeq" id="XP_024878382.1">
    <property type="nucleotide sequence ID" value="XM_025022614.1"/>
</dbReference>
<proteinExistence type="predicted"/>
<evidence type="ECO:0000259" key="1">
    <source>
        <dbReference type="Pfam" id="PF21787"/>
    </source>
</evidence>
<reference evidence="3" key="1">
    <citation type="submission" date="2025-08" db="UniProtKB">
        <authorList>
            <consortium name="RefSeq"/>
        </authorList>
    </citation>
    <scope>IDENTIFICATION</scope>
    <source>
        <tissue evidence="3">Whole body</tissue>
    </source>
</reference>
<organism evidence="2 3">
    <name type="scientific">Temnothorax curvispinosus</name>
    <dbReference type="NCBI Taxonomy" id="300111"/>
    <lineage>
        <taxon>Eukaryota</taxon>
        <taxon>Metazoa</taxon>
        <taxon>Ecdysozoa</taxon>
        <taxon>Arthropoda</taxon>
        <taxon>Hexapoda</taxon>
        <taxon>Insecta</taxon>
        <taxon>Pterygota</taxon>
        <taxon>Neoptera</taxon>
        <taxon>Endopterygota</taxon>
        <taxon>Hymenoptera</taxon>
        <taxon>Apocrita</taxon>
        <taxon>Aculeata</taxon>
        <taxon>Formicoidea</taxon>
        <taxon>Formicidae</taxon>
        <taxon>Myrmicinae</taxon>
        <taxon>Temnothorax</taxon>
    </lineage>
</organism>
<protein>
    <submittedName>
        <fullName evidence="3">Uncharacterized protein LOC112458807</fullName>
    </submittedName>
</protein>
<name>A0A6J1Q811_9HYME</name>
<dbReference type="GeneID" id="112458807"/>
<dbReference type="Pfam" id="PF21787">
    <property type="entry name" value="TNP-like_RNaseH_N"/>
    <property type="match status" value="1"/>
</dbReference>
<accession>A0A6J1Q811</accession>
<keyword evidence="2" id="KW-1185">Reference proteome</keyword>
<gene>
    <name evidence="3" type="primary">LOC112458807</name>
</gene>
<feature type="domain" description="Transposable element P transposase-like RNase H" evidence="1">
    <location>
        <begin position="86"/>
        <end position="223"/>
    </location>
</feature>
<evidence type="ECO:0000313" key="3">
    <source>
        <dbReference type="RefSeq" id="XP_024878382.1"/>
    </source>
</evidence>
<evidence type="ECO:0000313" key="2">
    <source>
        <dbReference type="Proteomes" id="UP000504618"/>
    </source>
</evidence>
<dbReference type="Proteomes" id="UP000504618">
    <property type="component" value="Unplaced"/>
</dbReference>
<dbReference type="AlphaFoldDB" id="A0A6J1Q811"/>
<dbReference type="OrthoDB" id="7675410at2759"/>
<sequence length="255" mass="28966">MSNKDLQEKCSELNIPVAQRTAFKEIIAVATKKDVKGRRYTEEWIMLCVFMHIRSPSCYEFLRKNNVVPLPCVRTIRSYFSLINVKCGFDKDFSKLLQKHFEHKTLLQRHGVLLLDEINLRRFIGVCAKNLTYVGLTDFGDDGPQSTDIEDQATHGLVFMFQPVADKHTQPIAVFASKNPAKGEQLAMLVIKAIVYLEKSGAKIHGVIADGASTNKKMWSLLGIMGSIENTKTWFSHPLDSEHQFKGWLHPMEVL</sequence>
<dbReference type="InterPro" id="IPR048365">
    <property type="entry name" value="TNP-like_RNaseH_N"/>
</dbReference>